<keyword evidence="3" id="KW-1133">Transmembrane helix</keyword>
<evidence type="ECO:0000256" key="3">
    <source>
        <dbReference type="SAM" id="Phobius"/>
    </source>
</evidence>
<feature type="transmembrane region" description="Helical" evidence="3">
    <location>
        <begin position="263"/>
        <end position="287"/>
    </location>
</feature>
<dbReference type="AlphaFoldDB" id="A0A6J8CK84"/>
<evidence type="ECO:0000256" key="1">
    <source>
        <dbReference type="SAM" id="Coils"/>
    </source>
</evidence>
<keyword evidence="5" id="KW-1185">Reference proteome</keyword>
<keyword evidence="3" id="KW-0472">Membrane</keyword>
<organism evidence="4 5">
    <name type="scientific">Mytilus coruscus</name>
    <name type="common">Sea mussel</name>
    <dbReference type="NCBI Taxonomy" id="42192"/>
    <lineage>
        <taxon>Eukaryota</taxon>
        <taxon>Metazoa</taxon>
        <taxon>Spiralia</taxon>
        <taxon>Lophotrochozoa</taxon>
        <taxon>Mollusca</taxon>
        <taxon>Bivalvia</taxon>
        <taxon>Autobranchia</taxon>
        <taxon>Pteriomorphia</taxon>
        <taxon>Mytilida</taxon>
        <taxon>Mytiloidea</taxon>
        <taxon>Mytilidae</taxon>
        <taxon>Mytilinae</taxon>
        <taxon>Mytilus</taxon>
    </lineage>
</organism>
<reference evidence="4 5" key="1">
    <citation type="submission" date="2020-06" db="EMBL/GenBank/DDBJ databases">
        <authorList>
            <person name="Li R."/>
            <person name="Bekaert M."/>
        </authorList>
    </citation>
    <scope>NUCLEOTIDE SEQUENCE [LARGE SCALE GENOMIC DNA]</scope>
    <source>
        <strain evidence="5">wild</strain>
    </source>
</reference>
<feature type="coiled-coil region" evidence="1">
    <location>
        <begin position="287"/>
        <end position="321"/>
    </location>
</feature>
<feature type="region of interest" description="Disordered" evidence="2">
    <location>
        <begin position="173"/>
        <end position="229"/>
    </location>
</feature>
<feature type="region of interest" description="Disordered" evidence="2">
    <location>
        <begin position="135"/>
        <end position="154"/>
    </location>
</feature>
<dbReference type="EMBL" id="CACVKT020005606">
    <property type="protein sequence ID" value="CAC5396221.1"/>
    <property type="molecule type" value="Genomic_DNA"/>
</dbReference>
<keyword evidence="1" id="KW-0175">Coiled coil</keyword>
<feature type="compositionally biased region" description="Polar residues" evidence="2">
    <location>
        <begin position="177"/>
        <end position="205"/>
    </location>
</feature>
<sequence length="507" mass="56642">MNASIKAKYTWYTEAAINLSTMTVRKLYHLQGLVLINCVKWILLNSPMDQKEPVDNYSGYLGHDPLNVAVSTADVKFTDYLHPLASDSQDVDKNTGPVPQHPHKDIRYPQINSVQKKPVNMRELRFDSGVADLDQSISPVTGTPSPSSTFRPISTNKTYDYAEYGSHQYEELPHSRLQPNGPQMSPCSLSSDNQSSTGTTVTISDVPSDAGDTANIIRSQSQKDEEQRKRYNPLYDTMINATPSIYNKVRVTRESMLQTQIKLLRLVVVILIFISCISLSISLYLIISNSSDSLQNLQGEVSSLKEKYSNIENRIKQVESLMAGNLSFEHLAQLGEKVYDLESVVSSNFTTDHKKIQVTNSAVTLNQGNILSVSQNFTSDLSAMNNTVQDQLDIISKMPGPQGPEGVGNLTACFLQEYSQGSRIQEAQTETDEFPLDSDLKTKVVMSAYCSVVNGLYTRMEVKRPSQTDYRTVKYQCICWGAVSGESFRYCKIFLWLCPRESFGGNT</sequence>
<keyword evidence="3" id="KW-0812">Transmembrane</keyword>
<gene>
    <name evidence="4" type="ORF">MCOR_30813</name>
</gene>
<proteinExistence type="predicted"/>
<protein>
    <submittedName>
        <fullName evidence="4">Uncharacterized protein</fullName>
    </submittedName>
</protein>
<evidence type="ECO:0000313" key="5">
    <source>
        <dbReference type="Proteomes" id="UP000507470"/>
    </source>
</evidence>
<feature type="compositionally biased region" description="Low complexity" evidence="2">
    <location>
        <begin position="136"/>
        <end position="149"/>
    </location>
</feature>
<dbReference type="OrthoDB" id="6114198at2759"/>
<evidence type="ECO:0000256" key="2">
    <source>
        <dbReference type="SAM" id="MobiDB-lite"/>
    </source>
</evidence>
<dbReference type="Proteomes" id="UP000507470">
    <property type="component" value="Unassembled WGS sequence"/>
</dbReference>
<evidence type="ECO:0000313" key="4">
    <source>
        <dbReference type="EMBL" id="CAC5396221.1"/>
    </source>
</evidence>
<name>A0A6J8CK84_MYTCO</name>
<accession>A0A6J8CK84</accession>